<gene>
    <name evidence="4" type="ORF">OIU85_002422</name>
</gene>
<accession>A0A9Q0VNE1</accession>
<keyword evidence="5" id="KW-1185">Reference proteome</keyword>
<dbReference type="SUPFAM" id="SSF51110">
    <property type="entry name" value="alpha-D-mannose-specific plant lectins"/>
    <property type="match status" value="1"/>
</dbReference>
<feature type="region of interest" description="Disordered" evidence="3">
    <location>
        <begin position="96"/>
        <end position="118"/>
    </location>
</feature>
<reference evidence="4" key="1">
    <citation type="submission" date="2022-11" db="EMBL/GenBank/DDBJ databases">
        <authorList>
            <person name="Hyden B.L."/>
            <person name="Feng K."/>
            <person name="Yates T."/>
            <person name="Jawdy S."/>
            <person name="Smart L.B."/>
            <person name="Muchero W."/>
        </authorList>
    </citation>
    <scope>NUCLEOTIDE SEQUENCE</scope>
    <source>
        <tissue evidence="4">Shoot tip</tissue>
    </source>
</reference>
<feature type="compositionally biased region" description="Polar residues" evidence="3">
    <location>
        <begin position="102"/>
        <end position="118"/>
    </location>
</feature>
<evidence type="ECO:0000256" key="3">
    <source>
        <dbReference type="SAM" id="MobiDB-lite"/>
    </source>
</evidence>
<organism evidence="4 5">
    <name type="scientific">Salix viminalis</name>
    <name type="common">Common osier</name>
    <name type="synonym">Basket willow</name>
    <dbReference type="NCBI Taxonomy" id="40686"/>
    <lineage>
        <taxon>Eukaryota</taxon>
        <taxon>Viridiplantae</taxon>
        <taxon>Streptophyta</taxon>
        <taxon>Embryophyta</taxon>
        <taxon>Tracheophyta</taxon>
        <taxon>Spermatophyta</taxon>
        <taxon>Magnoliopsida</taxon>
        <taxon>eudicotyledons</taxon>
        <taxon>Gunneridae</taxon>
        <taxon>Pentapetalae</taxon>
        <taxon>rosids</taxon>
        <taxon>fabids</taxon>
        <taxon>Malpighiales</taxon>
        <taxon>Salicaceae</taxon>
        <taxon>Saliceae</taxon>
        <taxon>Salix</taxon>
    </lineage>
</organism>
<sequence>MGEFGQHQECIHSRYTYGFEEVGIAEALCLGSQPRKPVRGNTTRSYICCGWKANDNMVLHDSRGNFSWQSFDSPTDTLLVGQSLRVGGVTRLVSRASEEENSNGSYNGHGTQKTCDVL</sequence>
<evidence type="ECO:0008006" key="6">
    <source>
        <dbReference type="Google" id="ProtNLM"/>
    </source>
</evidence>
<protein>
    <recommendedName>
        <fullName evidence="6">Bulb-type lectin domain-containing protein</fullName>
    </recommendedName>
</protein>
<evidence type="ECO:0000313" key="5">
    <source>
        <dbReference type="Proteomes" id="UP001151529"/>
    </source>
</evidence>
<dbReference type="EMBL" id="JAPFFL010000001">
    <property type="protein sequence ID" value="KAJ6751999.1"/>
    <property type="molecule type" value="Genomic_DNA"/>
</dbReference>
<reference evidence="4" key="2">
    <citation type="journal article" date="2023" name="Int. J. Mol. Sci.">
        <title>De Novo Assembly and Annotation of 11 Diverse Shrub Willow (Salix) Genomes Reveals Novel Gene Organization in Sex-Linked Regions.</title>
        <authorList>
            <person name="Hyden B."/>
            <person name="Feng K."/>
            <person name="Yates T.B."/>
            <person name="Jawdy S."/>
            <person name="Cereghino C."/>
            <person name="Smart L.B."/>
            <person name="Muchero W."/>
        </authorList>
    </citation>
    <scope>NUCLEOTIDE SEQUENCE [LARGE SCALE GENOMIC DNA]</scope>
    <source>
        <tissue evidence="4">Shoot tip</tissue>
    </source>
</reference>
<comment type="caution">
    <text evidence="4">The sequence shown here is derived from an EMBL/GenBank/DDBJ whole genome shotgun (WGS) entry which is preliminary data.</text>
</comment>
<dbReference type="OrthoDB" id="1733264at2759"/>
<name>A0A9Q0VNE1_SALVM</name>
<dbReference type="Proteomes" id="UP001151529">
    <property type="component" value="Chromosome 16"/>
</dbReference>
<dbReference type="AlphaFoldDB" id="A0A9Q0VNE1"/>
<evidence type="ECO:0000313" key="4">
    <source>
        <dbReference type="EMBL" id="KAJ6751999.1"/>
    </source>
</evidence>
<evidence type="ECO:0000256" key="2">
    <source>
        <dbReference type="ARBA" id="ARBA00023157"/>
    </source>
</evidence>
<evidence type="ECO:0000256" key="1">
    <source>
        <dbReference type="ARBA" id="ARBA00022729"/>
    </source>
</evidence>
<keyword evidence="1" id="KW-0732">Signal</keyword>
<keyword evidence="2" id="KW-1015">Disulfide bond</keyword>
<dbReference type="InterPro" id="IPR036426">
    <property type="entry name" value="Bulb-type_lectin_dom_sf"/>
</dbReference>
<proteinExistence type="predicted"/>